<proteinExistence type="predicted"/>
<feature type="region of interest" description="Disordered" evidence="1">
    <location>
        <begin position="1"/>
        <end position="20"/>
    </location>
</feature>
<evidence type="ECO:0000256" key="1">
    <source>
        <dbReference type="SAM" id="MobiDB-lite"/>
    </source>
</evidence>
<keyword evidence="3" id="KW-1185">Reference proteome</keyword>
<evidence type="ECO:0000313" key="3">
    <source>
        <dbReference type="Proteomes" id="UP000256970"/>
    </source>
</evidence>
<feature type="compositionally biased region" description="Polar residues" evidence="1">
    <location>
        <begin position="29"/>
        <end position="42"/>
    </location>
</feature>
<name>A0A383VBX8_TETOB</name>
<protein>
    <submittedName>
        <fullName evidence="2">Uncharacterized protein</fullName>
    </submittedName>
</protein>
<sequence>MQELGAAACPASPSRLPANAVKPFHVSNSDVHSHSAFSNLSPCASPARDSSPKPDEQPAALPVWQQQQQQQLLSDARYALPPAGIHGVASERLNMALGAGCPAAMRSRSSGMTASTMVPTPHGAPRADPAAAAAAAAAAADACCYIARPAAAAAVFQAAYIGAGWQLLPATKHLAVWPCCCRRICLPQRCRAQLAVAADANKAHHHQLQLLKASAYAPQLLACCFMQHSAGAAAAAAAVLHA</sequence>
<dbReference type="Proteomes" id="UP000256970">
    <property type="component" value="Unassembled WGS sequence"/>
</dbReference>
<organism evidence="2 3">
    <name type="scientific">Tetradesmus obliquus</name>
    <name type="common">Green alga</name>
    <name type="synonym">Acutodesmus obliquus</name>
    <dbReference type="NCBI Taxonomy" id="3088"/>
    <lineage>
        <taxon>Eukaryota</taxon>
        <taxon>Viridiplantae</taxon>
        <taxon>Chlorophyta</taxon>
        <taxon>core chlorophytes</taxon>
        <taxon>Chlorophyceae</taxon>
        <taxon>CS clade</taxon>
        <taxon>Sphaeropleales</taxon>
        <taxon>Scenedesmaceae</taxon>
        <taxon>Tetradesmus</taxon>
    </lineage>
</organism>
<reference evidence="2 3" key="1">
    <citation type="submission" date="2016-10" db="EMBL/GenBank/DDBJ databases">
        <authorList>
            <person name="Cai Z."/>
        </authorList>
    </citation>
    <scope>NUCLEOTIDE SEQUENCE [LARGE SCALE GENOMIC DNA]</scope>
</reference>
<gene>
    <name evidence="2" type="ORF">BQ4739_LOCUS3025</name>
</gene>
<dbReference type="AlphaFoldDB" id="A0A383VBX8"/>
<feature type="region of interest" description="Disordered" evidence="1">
    <location>
        <begin position="29"/>
        <end position="62"/>
    </location>
</feature>
<accession>A0A383VBX8</accession>
<dbReference type="EMBL" id="FNXT01000230">
    <property type="protein sequence ID" value="SZX62443.1"/>
    <property type="molecule type" value="Genomic_DNA"/>
</dbReference>
<evidence type="ECO:0000313" key="2">
    <source>
        <dbReference type="EMBL" id="SZX62443.1"/>
    </source>
</evidence>